<organism evidence="8 9">
    <name type="scientific">Rhizoctonia solani</name>
    <dbReference type="NCBI Taxonomy" id="456999"/>
    <lineage>
        <taxon>Eukaryota</taxon>
        <taxon>Fungi</taxon>
        <taxon>Dikarya</taxon>
        <taxon>Basidiomycota</taxon>
        <taxon>Agaricomycotina</taxon>
        <taxon>Agaricomycetes</taxon>
        <taxon>Cantharellales</taxon>
        <taxon>Ceratobasidiaceae</taxon>
        <taxon>Rhizoctonia</taxon>
    </lineage>
</organism>
<feature type="domain" description="N-end rule aminoacyl transferase C-terminal" evidence="7">
    <location>
        <begin position="214"/>
        <end position="294"/>
    </location>
</feature>
<dbReference type="InterPro" id="IPR030700">
    <property type="entry name" value="N-end_Aminoacyl_Trfase"/>
</dbReference>
<dbReference type="Pfam" id="PF04376">
    <property type="entry name" value="ATE_N"/>
    <property type="match status" value="1"/>
</dbReference>
<protein>
    <recommendedName>
        <fullName evidence="5">Arginyl-tRNA--protein transferase 1</fullName>
        <shortName evidence="5">Arginyltransferase 1</shortName>
        <shortName evidence="5">R-transferase 1</shortName>
        <ecNumber evidence="5">2.3.2.8</ecNumber>
    </recommendedName>
    <alternativeName>
        <fullName evidence="5">Arginine-tRNA--protein transferase 1</fullName>
    </alternativeName>
</protein>
<dbReference type="InterPro" id="IPR017137">
    <property type="entry name" value="Arg-tRNA-P_Trfase_1_euk"/>
</dbReference>
<comment type="function">
    <text evidence="5">Involved in the post-translational conjugation of arginine to the N-terminal aspartate or glutamate of a protein. This arginylation is required for degradation of the protein via the ubiquitin pathway.</text>
</comment>
<dbReference type="Pfam" id="PF04377">
    <property type="entry name" value="ATE_C"/>
    <property type="match status" value="2"/>
</dbReference>
<sequence>MRRSKVNGNAMIIFVGPSYLSRTRVVPDGRFSRFVKGSPKLNHKSIRILIHVRMTTMNEPQEPITIVEIYGGQLSSCGYCTKKDGSVRPRTSHTVGMSPLHMSCSVYKRLLDRGWRRSGDYLYKPNLKDSCCPQYTIKLDALNFKLSKSQRKALNKWNRFIIHGEGNTTIPTAKTPPPLVDLVHAADAAVQKSQGHKPAHRLEVTLKPSSYTDEKYQLYLKYQVSIHDDTGNTPGEFKRFLVTSAIGQEPIPYRNTSTQPAYPLPSHYGSYHQMYRVDGQLIAIGVIDILPGAIREATLAKEIHDAGVESMTSLYMGFYIYSCPKMRYKGEYDPSYLLDPESYTWCPLETCTPLLDKAKYSTFDKNKSDKDEMSQQDMQQMQVVTSMSEGTIKVAPLGTQRIWNSPRSRRQIEAVIKTFGKALRDDIILSV</sequence>
<evidence type="ECO:0000256" key="2">
    <source>
        <dbReference type="ARBA" id="ARBA00022679"/>
    </source>
</evidence>
<keyword evidence="3 5" id="KW-0833">Ubl conjugation pathway</keyword>
<feature type="domain" description="N-end rule aminoacyl transferase C-terminal" evidence="7">
    <location>
        <begin position="297"/>
        <end position="339"/>
    </location>
</feature>
<proteinExistence type="inferred from homology"/>
<dbReference type="PANTHER" id="PTHR21367">
    <property type="entry name" value="ARGININE-TRNA-PROTEIN TRANSFERASE 1"/>
    <property type="match status" value="1"/>
</dbReference>
<evidence type="ECO:0000259" key="6">
    <source>
        <dbReference type="Pfam" id="PF04376"/>
    </source>
</evidence>
<keyword evidence="4 5" id="KW-0012">Acyltransferase</keyword>
<comment type="catalytic activity">
    <reaction evidence="5">
        <text>an N-terminal L-alpha-aminoacyl-[protein] + L-arginyl-tRNA(Arg) = an N-terminal L-arginyl-L-aminoacyl-[protein] + tRNA(Arg) + H(+)</text>
        <dbReference type="Rhea" id="RHEA:10208"/>
        <dbReference type="Rhea" id="RHEA-COMP:9658"/>
        <dbReference type="Rhea" id="RHEA-COMP:9673"/>
        <dbReference type="Rhea" id="RHEA-COMP:10636"/>
        <dbReference type="Rhea" id="RHEA-COMP:10638"/>
        <dbReference type="ChEBI" id="CHEBI:15378"/>
        <dbReference type="ChEBI" id="CHEBI:78442"/>
        <dbReference type="ChEBI" id="CHEBI:78513"/>
        <dbReference type="ChEBI" id="CHEBI:78597"/>
        <dbReference type="ChEBI" id="CHEBI:83562"/>
        <dbReference type="EC" id="2.3.2.8"/>
    </reaction>
</comment>
<accession>A0A8H2WN54</accession>
<reference evidence="8" key="1">
    <citation type="submission" date="2021-01" db="EMBL/GenBank/DDBJ databases">
        <authorList>
            <person name="Kaushik A."/>
        </authorList>
    </citation>
    <scope>NUCLEOTIDE SEQUENCE</scope>
    <source>
        <strain evidence="8">AG2-2IIIB</strain>
    </source>
</reference>
<dbReference type="EC" id="2.3.2.8" evidence="5"/>
<evidence type="ECO:0000313" key="9">
    <source>
        <dbReference type="Proteomes" id="UP000663843"/>
    </source>
</evidence>
<dbReference type="InterPro" id="IPR007472">
    <property type="entry name" value="N-end_Aminoacyl_Trfase_C"/>
</dbReference>
<dbReference type="AlphaFoldDB" id="A0A8H2WN54"/>
<dbReference type="EMBL" id="CAJMWT010001406">
    <property type="protein sequence ID" value="CAE6399008.1"/>
    <property type="molecule type" value="Genomic_DNA"/>
</dbReference>
<comment type="caution">
    <text evidence="8">The sequence shown here is derived from an EMBL/GenBank/DDBJ whole genome shotgun (WGS) entry which is preliminary data.</text>
</comment>
<keyword evidence="2 5" id="KW-0808">Transferase</keyword>
<evidence type="ECO:0000256" key="5">
    <source>
        <dbReference type="PIRNR" id="PIRNR037207"/>
    </source>
</evidence>
<dbReference type="GO" id="GO:0004057">
    <property type="term" value="F:arginyl-tRNA--protein transferase activity"/>
    <property type="evidence" value="ECO:0007669"/>
    <property type="project" value="UniProtKB-EC"/>
</dbReference>
<feature type="domain" description="N-end aminoacyl transferase N-terminal" evidence="6">
    <location>
        <begin position="75"/>
        <end position="152"/>
    </location>
</feature>
<evidence type="ECO:0000256" key="4">
    <source>
        <dbReference type="ARBA" id="ARBA00023315"/>
    </source>
</evidence>
<evidence type="ECO:0000259" key="7">
    <source>
        <dbReference type="Pfam" id="PF04377"/>
    </source>
</evidence>
<dbReference type="Proteomes" id="UP000663843">
    <property type="component" value="Unassembled WGS sequence"/>
</dbReference>
<name>A0A8H2WN54_9AGAM</name>
<dbReference type="GO" id="GO:0005737">
    <property type="term" value="C:cytoplasm"/>
    <property type="evidence" value="ECO:0007669"/>
    <property type="project" value="TreeGrafter"/>
</dbReference>
<evidence type="ECO:0000256" key="1">
    <source>
        <dbReference type="ARBA" id="ARBA00009991"/>
    </source>
</evidence>
<dbReference type="InterPro" id="IPR007471">
    <property type="entry name" value="N-end_Aminoacyl_Trfase_N"/>
</dbReference>
<gene>
    <name evidence="8" type="ORF">RDB_LOCUS35328</name>
</gene>
<dbReference type="PIRSF" id="PIRSF037207">
    <property type="entry name" value="ATE1_euk"/>
    <property type="match status" value="1"/>
</dbReference>
<comment type="similarity">
    <text evidence="1 5">Belongs to the R-transferase family.</text>
</comment>
<evidence type="ECO:0000256" key="3">
    <source>
        <dbReference type="ARBA" id="ARBA00022786"/>
    </source>
</evidence>
<evidence type="ECO:0000313" key="8">
    <source>
        <dbReference type="EMBL" id="CAE6399008.1"/>
    </source>
</evidence>
<dbReference type="PANTHER" id="PTHR21367:SF1">
    <property type="entry name" value="ARGINYL-TRNA--PROTEIN TRANSFERASE 1"/>
    <property type="match status" value="1"/>
</dbReference>